<sequence>MDAEKPQEYSVGEVAKMHGITVRTLHHWEQKGLITPEHDPVNGYRYYHDRDVEKVTAILGYRAIGMSLDTVRTIMNEGARNSVEHLLTQREMLHKKIRCYKHMLQTLDQLLEDAMAPTNERLTAAERAEIMGEAFNPEHEREAQQRYGHTDDWAEYRRRTDSMSRADWAAAKQNLDDVEHALVEAFTQGVKPGSAEANALADRHRASLFYFDVTPAKHVILARGYVEDARFAEHYEKLAEGLAQWLRDIITENARAYGVNPETVTWG</sequence>
<dbReference type="Gene3D" id="1.10.1660.10">
    <property type="match status" value="1"/>
</dbReference>
<keyword evidence="6" id="KW-1185">Reference proteome</keyword>
<keyword evidence="4" id="KW-0804">Transcription</keyword>
<dbReference type="SMART" id="SM00422">
    <property type="entry name" value="HTH_MERR"/>
    <property type="match status" value="1"/>
</dbReference>
<keyword evidence="1" id="KW-0678">Repressor</keyword>
<evidence type="ECO:0000256" key="1">
    <source>
        <dbReference type="ARBA" id="ARBA00022491"/>
    </source>
</evidence>
<dbReference type="Pfam" id="PF07739">
    <property type="entry name" value="TipAS"/>
    <property type="match status" value="1"/>
</dbReference>
<dbReference type="GeneID" id="93861282"/>
<protein>
    <submittedName>
        <fullName evidence="5">Transcriptional regulator</fullName>
    </submittedName>
</protein>
<dbReference type="GO" id="GO:0003700">
    <property type="term" value="F:DNA-binding transcription factor activity"/>
    <property type="evidence" value="ECO:0007669"/>
    <property type="project" value="InterPro"/>
</dbReference>
<dbReference type="PANTHER" id="PTHR30204:SF69">
    <property type="entry name" value="MERR-FAMILY TRANSCRIPTIONAL REGULATOR"/>
    <property type="match status" value="1"/>
</dbReference>
<dbReference type="InterPro" id="IPR009061">
    <property type="entry name" value="DNA-bd_dom_put_sf"/>
</dbReference>
<dbReference type="RefSeq" id="WP_128087573.1">
    <property type="nucleotide sequence ID" value="NZ_CP068102.1"/>
</dbReference>
<accession>A0A2Z5QYF5</accession>
<dbReference type="Proteomes" id="UP000250241">
    <property type="component" value="Chromosome"/>
</dbReference>
<dbReference type="SUPFAM" id="SSF46955">
    <property type="entry name" value="Putative DNA-binding domain"/>
    <property type="match status" value="1"/>
</dbReference>
<dbReference type="InterPro" id="IPR000551">
    <property type="entry name" value="MerR-type_HTH_dom"/>
</dbReference>
<keyword evidence="3" id="KW-0238">DNA-binding</keyword>
<dbReference type="Gene3D" id="1.10.490.50">
    <property type="entry name" value="Antibiotic binding domain of TipA-like multidrug resistance regulators"/>
    <property type="match status" value="1"/>
</dbReference>
<dbReference type="AlphaFoldDB" id="A0A2Z5QYF5"/>
<dbReference type="PANTHER" id="PTHR30204">
    <property type="entry name" value="REDOX-CYCLING DRUG-SENSING TRANSCRIPTIONAL ACTIVATOR SOXR"/>
    <property type="match status" value="1"/>
</dbReference>
<evidence type="ECO:0000256" key="4">
    <source>
        <dbReference type="ARBA" id="ARBA00023163"/>
    </source>
</evidence>
<dbReference type="EMBL" id="AP017895">
    <property type="protein sequence ID" value="BAV87498.1"/>
    <property type="molecule type" value="Genomic_DNA"/>
</dbReference>
<organism evidence="5 6">
    <name type="scientific">Rothia aeria</name>
    <dbReference type="NCBI Taxonomy" id="172042"/>
    <lineage>
        <taxon>Bacteria</taxon>
        <taxon>Bacillati</taxon>
        <taxon>Actinomycetota</taxon>
        <taxon>Actinomycetes</taxon>
        <taxon>Micrococcales</taxon>
        <taxon>Micrococcaceae</taxon>
        <taxon>Rothia</taxon>
    </lineage>
</organism>
<dbReference type="Pfam" id="PF13411">
    <property type="entry name" value="MerR_1"/>
    <property type="match status" value="1"/>
</dbReference>
<dbReference type="KEGG" id="raj:RA11412_1199"/>
<keyword evidence="2" id="KW-0805">Transcription regulation</keyword>
<evidence type="ECO:0000313" key="5">
    <source>
        <dbReference type="EMBL" id="BAV87498.1"/>
    </source>
</evidence>
<dbReference type="InterPro" id="IPR012925">
    <property type="entry name" value="TipAS_dom"/>
</dbReference>
<dbReference type="PRINTS" id="PR00040">
    <property type="entry name" value="HTHMERR"/>
</dbReference>
<dbReference type="InterPro" id="IPR047057">
    <property type="entry name" value="MerR_fam"/>
</dbReference>
<proteinExistence type="predicted"/>
<evidence type="ECO:0000256" key="3">
    <source>
        <dbReference type="ARBA" id="ARBA00023125"/>
    </source>
</evidence>
<dbReference type="SUPFAM" id="SSF89082">
    <property type="entry name" value="Antibiotic binding domain of TipA-like multidrug resistance regulators"/>
    <property type="match status" value="1"/>
</dbReference>
<dbReference type="InterPro" id="IPR036244">
    <property type="entry name" value="TipA-like_antibiotic-bd"/>
</dbReference>
<dbReference type="PROSITE" id="PS50937">
    <property type="entry name" value="HTH_MERR_2"/>
    <property type="match status" value="1"/>
</dbReference>
<evidence type="ECO:0000313" key="6">
    <source>
        <dbReference type="Proteomes" id="UP000250241"/>
    </source>
</evidence>
<name>A0A2Z5QYF5_9MICC</name>
<evidence type="ECO:0000256" key="2">
    <source>
        <dbReference type="ARBA" id="ARBA00023015"/>
    </source>
</evidence>
<dbReference type="GO" id="GO:0003677">
    <property type="term" value="F:DNA binding"/>
    <property type="evidence" value="ECO:0007669"/>
    <property type="project" value="UniProtKB-KW"/>
</dbReference>
<gene>
    <name evidence="5" type="ORF">RA11412_1199</name>
</gene>
<reference evidence="5 6" key="1">
    <citation type="submission" date="2016-10" db="EMBL/GenBank/DDBJ databases">
        <title>Genome sequence of Rothia aeria strain JCM11412.</title>
        <authorList>
            <person name="Nambu T."/>
        </authorList>
    </citation>
    <scope>NUCLEOTIDE SEQUENCE [LARGE SCALE GENOMIC DNA]</scope>
    <source>
        <strain evidence="5 6">JCM 11412</strain>
    </source>
</reference>
<dbReference type="CDD" id="cd01106">
    <property type="entry name" value="HTH_TipAL-Mta"/>
    <property type="match status" value="1"/>
</dbReference>